<dbReference type="Proteomes" id="UP001309448">
    <property type="component" value="Unassembled WGS sequence"/>
</dbReference>
<dbReference type="Pfam" id="PF13673">
    <property type="entry name" value="Acetyltransf_10"/>
    <property type="match status" value="1"/>
</dbReference>
<keyword evidence="3" id="KW-0012">Acyltransferase</keyword>
<feature type="transmembrane region" description="Helical" evidence="1">
    <location>
        <begin position="33"/>
        <end position="53"/>
    </location>
</feature>
<dbReference type="SUPFAM" id="SSF55729">
    <property type="entry name" value="Acyl-CoA N-acyltransferases (Nat)"/>
    <property type="match status" value="1"/>
</dbReference>
<keyword evidence="3" id="KW-0808">Transferase</keyword>
<keyword evidence="1" id="KW-0472">Membrane</keyword>
<reference evidence="3 4" key="1">
    <citation type="submission" date="2023-03" db="EMBL/GenBank/DDBJ databases">
        <title>Bacillus Genome Sequencing.</title>
        <authorList>
            <person name="Dunlap C."/>
        </authorList>
    </citation>
    <scope>NUCLEOTIDE SEQUENCE [LARGE SCALE GENOMIC DNA]</scope>
    <source>
        <strain evidence="3 4">B-615</strain>
    </source>
</reference>
<gene>
    <name evidence="3" type="ORF">P4U88_25490</name>
</gene>
<evidence type="ECO:0000259" key="2">
    <source>
        <dbReference type="Pfam" id="PF13673"/>
    </source>
</evidence>
<dbReference type="InterPro" id="IPR016181">
    <property type="entry name" value="Acyl_CoA_acyltransferase"/>
</dbReference>
<proteinExistence type="predicted"/>
<name>A0ABU6N271_9BACI</name>
<protein>
    <submittedName>
        <fullName evidence="3">GNAT family N-acetyltransferase</fullName>
        <ecNumber evidence="3">2.3.1.-</ecNumber>
    </submittedName>
</protein>
<dbReference type="InterPro" id="IPR000182">
    <property type="entry name" value="GNAT_dom"/>
</dbReference>
<evidence type="ECO:0000256" key="1">
    <source>
        <dbReference type="SAM" id="Phobius"/>
    </source>
</evidence>
<dbReference type="EC" id="2.3.1.-" evidence="3"/>
<feature type="domain" description="N-acetyltransferase" evidence="2">
    <location>
        <begin position="54"/>
        <end position="100"/>
    </location>
</feature>
<dbReference type="EMBL" id="JARMDB010000031">
    <property type="protein sequence ID" value="MED1569155.1"/>
    <property type="molecule type" value="Genomic_DNA"/>
</dbReference>
<keyword evidence="4" id="KW-1185">Reference proteome</keyword>
<keyword evidence="1" id="KW-1133">Transmembrane helix</keyword>
<evidence type="ECO:0000313" key="4">
    <source>
        <dbReference type="Proteomes" id="UP001309448"/>
    </source>
</evidence>
<dbReference type="Gene3D" id="3.40.630.30">
    <property type="match status" value="1"/>
</dbReference>
<keyword evidence="1" id="KW-0812">Transmembrane</keyword>
<sequence length="120" mass="13712">MKKFAISYLACLVFFSISINFLAYQEPNYEETWGPIWVSIIMYVILGSIPVCIGKGIGKLLWLHLLQQAKQLPIKEFTIDSDPYAEAFYLKMGAKRIGDIQSTVFSNRRLPLLCTEMEAI</sequence>
<comment type="caution">
    <text evidence="3">The sequence shown here is derived from an EMBL/GenBank/DDBJ whole genome shotgun (WGS) entry which is preliminary data.</text>
</comment>
<dbReference type="GO" id="GO:0016746">
    <property type="term" value="F:acyltransferase activity"/>
    <property type="evidence" value="ECO:0007669"/>
    <property type="project" value="UniProtKB-KW"/>
</dbReference>
<dbReference type="RefSeq" id="WP_327921897.1">
    <property type="nucleotide sequence ID" value="NZ_JARMDB010000031.1"/>
</dbReference>
<organism evidence="3 4">
    <name type="scientific">Bacillus paramycoides</name>
    <dbReference type="NCBI Taxonomy" id="2026194"/>
    <lineage>
        <taxon>Bacteria</taxon>
        <taxon>Bacillati</taxon>
        <taxon>Bacillota</taxon>
        <taxon>Bacilli</taxon>
        <taxon>Bacillales</taxon>
        <taxon>Bacillaceae</taxon>
        <taxon>Bacillus</taxon>
        <taxon>Bacillus cereus group</taxon>
    </lineage>
</organism>
<evidence type="ECO:0000313" key="3">
    <source>
        <dbReference type="EMBL" id="MED1569155.1"/>
    </source>
</evidence>
<accession>A0ABU6N271</accession>